<organism evidence="1 2">
    <name type="scientific">Halosquirtibacter laminarini</name>
    <dbReference type="NCBI Taxonomy" id="3374600"/>
    <lineage>
        <taxon>Bacteria</taxon>
        <taxon>Pseudomonadati</taxon>
        <taxon>Bacteroidota</taxon>
        <taxon>Bacteroidia</taxon>
        <taxon>Marinilabiliales</taxon>
        <taxon>Prolixibacteraceae</taxon>
        <taxon>Halosquirtibacter</taxon>
    </lineage>
</organism>
<keyword evidence="2" id="KW-1185">Reference proteome</keyword>
<evidence type="ECO:0000313" key="2">
    <source>
        <dbReference type="Proteomes" id="UP000826212"/>
    </source>
</evidence>
<proteinExistence type="predicted"/>
<sequence>MRKELEIEEKYRIIVRLAKMLHKYGTSSFRVEAYVTEVVQHWGLNCDILDSPTSLSFSFSDGNHDGKALLIRSKPGEINLGALSKVTKLIYRILEDKYDLSEITERLDAIESEKPYYSNFVEFLSFALGSGGFSLLYDSNWVTCFISVFLGGVVYLLWKYAMNHNFMIGMFEILSTFVSAVLACVLSLYFPELSIPIAILSAVIVYVPGLSISLALEELSSRGLLAGTARLMDAFVVMIKLIVGALVGVQLMEKLLEIPHTYTIDPVTPLTKGLAIVLLSFCIAVLFNVQKREVIFGVISGSIAYLCSYMLGQYIGEIPAIFVASMLVGIYSCLLGGWRDVPTLVYIVQGIIIMVPGSRSYIGITDFYFNQPTTPSDNMGQSALFMFAAILGGLIISNSIFTMDNLKRIQRFRDRFLHRRTISS</sequence>
<name>A0AC61NI09_9BACT</name>
<dbReference type="EMBL" id="CP081303">
    <property type="protein sequence ID" value="QZE13890.1"/>
    <property type="molecule type" value="Genomic_DNA"/>
</dbReference>
<evidence type="ECO:0000313" key="1">
    <source>
        <dbReference type="EMBL" id="QZE13890.1"/>
    </source>
</evidence>
<dbReference type="Proteomes" id="UP000826212">
    <property type="component" value="Chromosome"/>
</dbReference>
<accession>A0AC61NI09</accession>
<reference evidence="1" key="1">
    <citation type="submission" date="2021-08" db="EMBL/GenBank/DDBJ databases">
        <title>Novel anaerobic bacterium isolated from sea squirt in East Sea, Republic of Korea.</title>
        <authorList>
            <person name="Nguyen T.H."/>
            <person name="Li Z."/>
            <person name="Lee Y.-J."/>
            <person name="Ko J."/>
            <person name="Kim S.-G."/>
        </authorList>
    </citation>
    <scope>NUCLEOTIDE SEQUENCE</scope>
    <source>
        <strain evidence="1">KCTC 25031</strain>
    </source>
</reference>
<gene>
    <name evidence="1" type="ORF">K4L44_15280</name>
</gene>
<protein>
    <submittedName>
        <fullName evidence="1">Threonine/serine exporter family protein</fullName>
    </submittedName>
</protein>